<protein>
    <submittedName>
        <fullName evidence="2">Glycosyltransferase</fullName>
    </submittedName>
</protein>
<keyword evidence="2" id="KW-0808">Transferase</keyword>
<dbReference type="Gene3D" id="3.90.550.10">
    <property type="entry name" value="Spore Coat Polysaccharide Biosynthesis Protein SpsA, Chain A"/>
    <property type="match status" value="1"/>
</dbReference>
<proteinExistence type="predicted"/>
<accession>A0A3M9MHC5</accession>
<reference evidence="2 3" key="1">
    <citation type="submission" date="2018-11" db="EMBL/GenBank/DDBJ databases">
        <title>Rufibacter latericius sp. nov., isolated from water in Baiyang Lake.</title>
        <authorList>
            <person name="Yang Y."/>
        </authorList>
    </citation>
    <scope>NUCLEOTIDE SEQUENCE [LARGE SCALE GENOMIC DNA]</scope>
    <source>
        <strain evidence="2 3">R-22-1c-1</strain>
    </source>
</reference>
<dbReference type="Proteomes" id="UP000272117">
    <property type="component" value="Unassembled WGS sequence"/>
</dbReference>
<evidence type="ECO:0000259" key="1">
    <source>
        <dbReference type="Pfam" id="PF00535"/>
    </source>
</evidence>
<dbReference type="GO" id="GO:0016758">
    <property type="term" value="F:hexosyltransferase activity"/>
    <property type="evidence" value="ECO:0007669"/>
    <property type="project" value="UniProtKB-ARBA"/>
</dbReference>
<dbReference type="RefSeq" id="WP_123128105.1">
    <property type="nucleotide sequence ID" value="NZ_RJJD01000011.1"/>
</dbReference>
<evidence type="ECO:0000313" key="3">
    <source>
        <dbReference type="Proteomes" id="UP000272117"/>
    </source>
</evidence>
<dbReference type="Pfam" id="PF00535">
    <property type="entry name" value="Glycos_transf_2"/>
    <property type="match status" value="1"/>
</dbReference>
<dbReference type="EMBL" id="RJJD01000011">
    <property type="protein sequence ID" value="RNI24547.1"/>
    <property type="molecule type" value="Genomic_DNA"/>
</dbReference>
<comment type="caution">
    <text evidence="2">The sequence shown here is derived from an EMBL/GenBank/DDBJ whole genome shotgun (WGS) entry which is preliminary data.</text>
</comment>
<sequence>MPAITVLMPVYNSEKFLAAAIESILHQTFQDFEFLIIDDGSTDQSLAIIRSYDDPRIRFYQNEQNSGISPTLNRGIQLAQSELIARMDADDIAYPTRLLEQYAYMQAHQDCAMVSSLVRVISETGETIRQDTFESRFLYYNLNFICWIYHPTVLYRKKAVEEAGMYTTAYSEDYELFWQLARNHKIYNLPQVLLDYRVTGQSLHQVLKKKEYDQAQKDQVLRNLRYYAGETYTIPENYLRYFQHDFTKLPQKHRVSSLAQCIRELGFLNQKILAKENVNRDVEAIKEAAYYKERFMVLAFARLLPKPEAVMFLVRVGHLKLLTRLLVAKLSHQK</sequence>
<keyword evidence="3" id="KW-1185">Reference proteome</keyword>
<dbReference type="InterPro" id="IPR029044">
    <property type="entry name" value="Nucleotide-diphossugar_trans"/>
</dbReference>
<dbReference type="AlphaFoldDB" id="A0A3M9MHC5"/>
<dbReference type="SUPFAM" id="SSF53448">
    <property type="entry name" value="Nucleotide-diphospho-sugar transferases"/>
    <property type="match status" value="1"/>
</dbReference>
<dbReference type="OrthoDB" id="9815829at2"/>
<dbReference type="PANTHER" id="PTHR22916:SF3">
    <property type="entry name" value="UDP-GLCNAC:BETAGAL BETA-1,3-N-ACETYLGLUCOSAMINYLTRANSFERASE-LIKE PROTEIN 1"/>
    <property type="match status" value="1"/>
</dbReference>
<gene>
    <name evidence="2" type="ORF">EFB08_16675</name>
</gene>
<evidence type="ECO:0000313" key="2">
    <source>
        <dbReference type="EMBL" id="RNI24547.1"/>
    </source>
</evidence>
<feature type="domain" description="Glycosyltransferase 2-like" evidence="1">
    <location>
        <begin position="5"/>
        <end position="140"/>
    </location>
</feature>
<dbReference type="PANTHER" id="PTHR22916">
    <property type="entry name" value="GLYCOSYLTRANSFERASE"/>
    <property type="match status" value="1"/>
</dbReference>
<name>A0A3M9MHC5_9BACT</name>
<organism evidence="2 3">
    <name type="scientific">Rufibacter latericius</name>
    <dbReference type="NCBI Taxonomy" id="2487040"/>
    <lineage>
        <taxon>Bacteria</taxon>
        <taxon>Pseudomonadati</taxon>
        <taxon>Bacteroidota</taxon>
        <taxon>Cytophagia</taxon>
        <taxon>Cytophagales</taxon>
        <taxon>Hymenobacteraceae</taxon>
        <taxon>Rufibacter</taxon>
    </lineage>
</organism>
<dbReference type="InterPro" id="IPR001173">
    <property type="entry name" value="Glyco_trans_2-like"/>
</dbReference>